<dbReference type="Pfam" id="PF03693">
    <property type="entry name" value="ParD_antitoxin"/>
    <property type="match status" value="1"/>
</dbReference>
<dbReference type="InterPro" id="IPR010985">
    <property type="entry name" value="Ribbon_hlx_hlx"/>
</dbReference>
<dbReference type="OrthoDB" id="9815501at2"/>
<keyword evidence="5" id="KW-0175">Coiled coil</keyword>
<dbReference type="Gene3D" id="6.10.10.120">
    <property type="entry name" value="Antitoxin ParD1-like"/>
    <property type="match status" value="1"/>
</dbReference>
<comment type="caution">
    <text evidence="6">The sequence shown here is derived from an EMBL/GenBank/DDBJ whole genome shotgun (WGS) entry which is preliminary data.</text>
</comment>
<evidence type="ECO:0000256" key="4">
    <source>
        <dbReference type="ARBA" id="ARBA00037106"/>
    </source>
</evidence>
<dbReference type="PANTHER" id="PTHR36582:SF2">
    <property type="entry name" value="ANTITOXIN PARD"/>
    <property type="match status" value="1"/>
</dbReference>
<evidence type="ECO:0000256" key="2">
    <source>
        <dbReference type="ARBA" id="ARBA00017940"/>
    </source>
</evidence>
<dbReference type="GO" id="GO:0006355">
    <property type="term" value="P:regulation of DNA-templated transcription"/>
    <property type="evidence" value="ECO:0007669"/>
    <property type="project" value="InterPro"/>
</dbReference>
<gene>
    <name evidence="6" type="ORF">A1507_15290</name>
</gene>
<dbReference type="CDD" id="cd22231">
    <property type="entry name" value="RHH_NikR_HicB-like"/>
    <property type="match status" value="1"/>
</dbReference>
<sequence>MPTSVALSPHFETFIRDQIASGRYNNTSEVVRAALRLMEEQQQRQALQLEALKAEIAAGKASGPSIPADSVFARLEAKYQQQADSQ</sequence>
<feature type="coiled-coil region" evidence="5">
    <location>
        <begin position="30"/>
        <end position="57"/>
    </location>
</feature>
<dbReference type="AlphaFoldDB" id="A0A177N9U8"/>
<dbReference type="SUPFAM" id="SSF47598">
    <property type="entry name" value="Ribbon-helix-helix"/>
    <property type="match status" value="1"/>
</dbReference>
<evidence type="ECO:0000313" key="7">
    <source>
        <dbReference type="Proteomes" id="UP000077857"/>
    </source>
</evidence>
<dbReference type="RefSeq" id="WP_064041112.1">
    <property type="nucleotide sequence ID" value="NZ_LUUJ01000087.1"/>
</dbReference>
<comment type="similarity">
    <text evidence="1">Belongs to the ParD antitoxin family.</text>
</comment>
<dbReference type="EMBL" id="LUUJ01000087">
    <property type="protein sequence ID" value="OAI14652.1"/>
    <property type="molecule type" value="Genomic_DNA"/>
</dbReference>
<dbReference type="NCBIfam" id="TIGR02606">
    <property type="entry name" value="antidote_CC2985"/>
    <property type="match status" value="1"/>
</dbReference>
<organism evidence="6 7">
    <name type="scientific">Methylomonas koyamae</name>
    <dbReference type="NCBI Taxonomy" id="702114"/>
    <lineage>
        <taxon>Bacteria</taxon>
        <taxon>Pseudomonadati</taxon>
        <taxon>Pseudomonadota</taxon>
        <taxon>Gammaproteobacteria</taxon>
        <taxon>Methylococcales</taxon>
        <taxon>Methylococcaceae</taxon>
        <taxon>Methylomonas</taxon>
    </lineage>
</organism>
<reference evidence="6 7" key="1">
    <citation type="submission" date="2016-03" db="EMBL/GenBank/DDBJ databases">
        <authorList>
            <person name="Ploux O."/>
        </authorList>
    </citation>
    <scope>NUCLEOTIDE SEQUENCE [LARGE SCALE GENOMIC DNA]</scope>
    <source>
        <strain evidence="6 7">R-45378</strain>
    </source>
</reference>
<comment type="function">
    <text evidence="4">Antitoxin component of a type II toxin-antitoxin (TA) system. Neutralizes the effect of toxin ParE.</text>
</comment>
<evidence type="ECO:0000256" key="1">
    <source>
        <dbReference type="ARBA" id="ARBA00008580"/>
    </source>
</evidence>
<accession>A0A177N9U8</accession>
<name>A0A177N9U8_9GAMM</name>
<proteinExistence type="inferred from homology"/>
<dbReference type="InterPro" id="IPR038296">
    <property type="entry name" value="ParD_sf"/>
</dbReference>
<evidence type="ECO:0000256" key="3">
    <source>
        <dbReference type="ARBA" id="ARBA00022649"/>
    </source>
</evidence>
<dbReference type="Proteomes" id="UP000077857">
    <property type="component" value="Unassembled WGS sequence"/>
</dbReference>
<protein>
    <recommendedName>
        <fullName evidence="2">Antitoxin ParD</fullName>
    </recommendedName>
</protein>
<evidence type="ECO:0000256" key="5">
    <source>
        <dbReference type="SAM" id="Coils"/>
    </source>
</evidence>
<keyword evidence="3" id="KW-1277">Toxin-antitoxin system</keyword>
<evidence type="ECO:0000313" key="6">
    <source>
        <dbReference type="EMBL" id="OAI14652.1"/>
    </source>
</evidence>
<dbReference type="PANTHER" id="PTHR36582">
    <property type="entry name" value="ANTITOXIN PARD"/>
    <property type="match status" value="1"/>
</dbReference>
<dbReference type="InterPro" id="IPR022789">
    <property type="entry name" value="ParD"/>
</dbReference>